<accession>A0ABP9D9B0</accession>
<reference evidence="3" key="1">
    <citation type="journal article" date="2019" name="Int. J. Syst. Evol. Microbiol.">
        <title>The Global Catalogue of Microorganisms (GCM) 10K type strain sequencing project: providing services to taxonomists for standard genome sequencing and annotation.</title>
        <authorList>
            <consortium name="The Broad Institute Genomics Platform"/>
            <consortium name="The Broad Institute Genome Sequencing Center for Infectious Disease"/>
            <person name="Wu L."/>
            <person name="Ma J."/>
        </authorList>
    </citation>
    <scope>NUCLEOTIDE SEQUENCE [LARGE SCALE GENOMIC DNA]</scope>
    <source>
        <strain evidence="3">JCM 13006</strain>
    </source>
</reference>
<sequence>MSPLVALGSPRTASRRPKAGALLQENGRQAFGLTCDIATLGSPDLLPVASRDSPQFPGPTWQDCGTASPMYSAPSLHRLAAAPHSSAPVVEGTSPFEQGHGANRQQPDDTAHGEMASLSRMGSEELRHLGNQRKSQVTQLEYVGLTKAAPESLVLKAFSASISATGGAFGP</sequence>
<keyword evidence="3" id="KW-1185">Reference proteome</keyword>
<evidence type="ECO:0000313" key="3">
    <source>
        <dbReference type="Proteomes" id="UP001501752"/>
    </source>
</evidence>
<comment type="caution">
    <text evidence="2">The sequence shown here is derived from an EMBL/GenBank/DDBJ whole genome shotgun (WGS) entry which is preliminary data.</text>
</comment>
<proteinExistence type="predicted"/>
<evidence type="ECO:0000313" key="2">
    <source>
        <dbReference type="EMBL" id="GAA4835727.1"/>
    </source>
</evidence>
<feature type="region of interest" description="Disordered" evidence="1">
    <location>
        <begin position="82"/>
        <end position="111"/>
    </location>
</feature>
<dbReference type="Proteomes" id="UP001501752">
    <property type="component" value="Unassembled WGS sequence"/>
</dbReference>
<name>A0ABP9D9B0_9ACTN</name>
<evidence type="ECO:0000256" key="1">
    <source>
        <dbReference type="SAM" id="MobiDB-lite"/>
    </source>
</evidence>
<gene>
    <name evidence="2" type="ORF">GCM10023235_08130</name>
</gene>
<protein>
    <submittedName>
        <fullName evidence="2">Uncharacterized protein</fullName>
    </submittedName>
</protein>
<dbReference type="EMBL" id="BAABIS010000001">
    <property type="protein sequence ID" value="GAA4835727.1"/>
    <property type="molecule type" value="Genomic_DNA"/>
</dbReference>
<organism evidence="2 3">
    <name type="scientific">Kitasatospora terrestris</name>
    <dbReference type="NCBI Taxonomy" id="258051"/>
    <lineage>
        <taxon>Bacteria</taxon>
        <taxon>Bacillati</taxon>
        <taxon>Actinomycetota</taxon>
        <taxon>Actinomycetes</taxon>
        <taxon>Kitasatosporales</taxon>
        <taxon>Streptomycetaceae</taxon>
        <taxon>Kitasatospora</taxon>
    </lineage>
</organism>